<feature type="chain" id="PRO_5037334796" evidence="1">
    <location>
        <begin position="26"/>
        <end position="316"/>
    </location>
</feature>
<evidence type="ECO:0000259" key="2">
    <source>
        <dbReference type="Pfam" id="PF01261"/>
    </source>
</evidence>
<reference evidence="3" key="1">
    <citation type="submission" date="2020-11" db="EMBL/GenBank/DDBJ databases">
        <title>Novosphingobium aureum sp. nov., a marine bacterium isolated from sediment of a salt flat.</title>
        <authorList>
            <person name="Yoo Y."/>
            <person name="Kim J.-J."/>
        </authorList>
    </citation>
    <scope>NUCLEOTIDE SEQUENCE</scope>
    <source>
        <strain evidence="3">YJ-S2-02</strain>
    </source>
</reference>
<feature type="domain" description="Xylose isomerase-like TIM barrel" evidence="2">
    <location>
        <begin position="62"/>
        <end position="287"/>
    </location>
</feature>
<dbReference type="PROSITE" id="PS51318">
    <property type="entry name" value="TAT"/>
    <property type="match status" value="1"/>
</dbReference>
<dbReference type="InterPro" id="IPR050312">
    <property type="entry name" value="IolE/XylAMocC-like"/>
</dbReference>
<dbReference type="EMBL" id="JADZGI010000003">
    <property type="protein sequence ID" value="MBH0114418.1"/>
    <property type="molecule type" value="Genomic_DNA"/>
</dbReference>
<gene>
    <name evidence="3" type="ORF">I5E68_15845</name>
</gene>
<dbReference type="Gene3D" id="3.20.20.150">
    <property type="entry name" value="Divalent-metal-dependent TIM barrel enzymes"/>
    <property type="match status" value="1"/>
</dbReference>
<dbReference type="Proteomes" id="UP000617634">
    <property type="component" value="Unassembled WGS sequence"/>
</dbReference>
<dbReference type="Pfam" id="PF01261">
    <property type="entry name" value="AP_endonuc_2"/>
    <property type="match status" value="1"/>
</dbReference>
<proteinExistence type="predicted"/>
<evidence type="ECO:0000313" key="4">
    <source>
        <dbReference type="Proteomes" id="UP000617634"/>
    </source>
</evidence>
<evidence type="ECO:0000256" key="1">
    <source>
        <dbReference type="SAM" id="SignalP"/>
    </source>
</evidence>
<dbReference type="PANTHER" id="PTHR12110:SF41">
    <property type="entry name" value="INOSOSE DEHYDRATASE"/>
    <property type="match status" value="1"/>
</dbReference>
<feature type="signal peptide" evidence="1">
    <location>
        <begin position="1"/>
        <end position="25"/>
    </location>
</feature>
<dbReference type="InterPro" id="IPR013022">
    <property type="entry name" value="Xyl_isomerase-like_TIM-brl"/>
</dbReference>
<dbReference type="AlphaFoldDB" id="A0A931HFF8"/>
<dbReference type="GO" id="GO:0016853">
    <property type="term" value="F:isomerase activity"/>
    <property type="evidence" value="ECO:0007669"/>
    <property type="project" value="UniProtKB-KW"/>
</dbReference>
<name>A0A931HFF8_9SPHN</name>
<accession>A0A931HFF8</accession>
<keyword evidence="1" id="KW-0732">Signal</keyword>
<keyword evidence="4" id="KW-1185">Reference proteome</keyword>
<dbReference type="InterPro" id="IPR006311">
    <property type="entry name" value="TAT_signal"/>
</dbReference>
<organism evidence="3 4">
    <name type="scientific">Novosphingobium aureum</name>
    <dbReference type="NCBI Taxonomy" id="2792964"/>
    <lineage>
        <taxon>Bacteria</taxon>
        <taxon>Pseudomonadati</taxon>
        <taxon>Pseudomonadota</taxon>
        <taxon>Alphaproteobacteria</taxon>
        <taxon>Sphingomonadales</taxon>
        <taxon>Sphingomonadaceae</taxon>
        <taxon>Novosphingobium</taxon>
    </lineage>
</organism>
<dbReference type="SUPFAM" id="SSF51658">
    <property type="entry name" value="Xylose isomerase-like"/>
    <property type="match status" value="1"/>
</dbReference>
<evidence type="ECO:0000313" key="3">
    <source>
        <dbReference type="EMBL" id="MBH0114418.1"/>
    </source>
</evidence>
<dbReference type="PANTHER" id="PTHR12110">
    <property type="entry name" value="HYDROXYPYRUVATE ISOMERASE"/>
    <property type="match status" value="1"/>
</dbReference>
<dbReference type="InterPro" id="IPR036237">
    <property type="entry name" value="Xyl_isomerase-like_sf"/>
</dbReference>
<keyword evidence="3" id="KW-0413">Isomerase</keyword>
<dbReference type="RefSeq" id="WP_197165798.1">
    <property type="nucleotide sequence ID" value="NZ_JADZGI010000003.1"/>
</dbReference>
<sequence length="316" mass="33712">MTTSRRQLLGTGAALAGAAMLPGFAASALDSSAPFLAAKGLPLGMQLYTVGAAASEDLAGTFARLAGMGYRTIELAGYHGHSPAQLREAADAAGLTFTSIHLSDQLIGRSDEDARRIAADLAVLGIRNVVLPTFIWPSDIARRDGEVMQDWLARAVAVKGRALWQDTASLLNARGKALKAEGLRLAYHNHNAEFGPVDGTSGWQIILDETDPALVDFEVDAGWVAAAGIDPVAFVSGLKGRVRQMHVKDIKASTVPNFAFRQDPAEVGLGKIDWPRLLPAAYAAGVRHFYVEQEPPFTTGRFESLAISAENFSTMR</sequence>
<comment type="caution">
    <text evidence="3">The sequence shown here is derived from an EMBL/GenBank/DDBJ whole genome shotgun (WGS) entry which is preliminary data.</text>
</comment>
<protein>
    <submittedName>
        <fullName evidence="3">Sugar phosphate isomerase/epimerase</fullName>
    </submittedName>
</protein>